<evidence type="ECO:0000313" key="8">
    <source>
        <dbReference type="EMBL" id="CBK20750.2"/>
    </source>
</evidence>
<proteinExistence type="inferred from homology"/>
<evidence type="ECO:0000256" key="6">
    <source>
        <dbReference type="ARBA" id="ARBA00023136"/>
    </source>
</evidence>
<organism evidence="8">
    <name type="scientific">Blastocystis hominis</name>
    <dbReference type="NCBI Taxonomy" id="12968"/>
    <lineage>
        <taxon>Eukaryota</taxon>
        <taxon>Sar</taxon>
        <taxon>Stramenopiles</taxon>
        <taxon>Bigyra</taxon>
        <taxon>Opalozoa</taxon>
        <taxon>Opalinata</taxon>
        <taxon>Blastocystidae</taxon>
        <taxon>Blastocystis</taxon>
    </lineage>
</organism>
<comment type="subcellular location">
    <subcellularLocation>
        <location evidence="1">Endoplasmic reticulum membrane</location>
        <topology evidence="1">Multi-pass membrane protein</topology>
    </subcellularLocation>
</comment>
<evidence type="ECO:0000256" key="5">
    <source>
        <dbReference type="ARBA" id="ARBA00022989"/>
    </source>
</evidence>
<dbReference type="Proteomes" id="UP000008312">
    <property type="component" value="Unassembled WGS sequence"/>
</dbReference>
<evidence type="ECO:0000256" key="3">
    <source>
        <dbReference type="ARBA" id="ARBA00022692"/>
    </source>
</evidence>
<feature type="transmembrane region" description="Helical" evidence="7">
    <location>
        <begin position="69"/>
        <end position="87"/>
    </location>
</feature>
<dbReference type="PANTHER" id="PTHR12906:SF0">
    <property type="entry name" value="GEL COMPLEX SUBUNIT OPTI"/>
    <property type="match status" value="1"/>
</dbReference>
<evidence type="ECO:0008006" key="10">
    <source>
        <dbReference type="Google" id="ProtNLM"/>
    </source>
</evidence>
<dbReference type="AlphaFoldDB" id="D8LYU5"/>
<dbReference type="GO" id="GO:0097250">
    <property type="term" value="P:mitochondrial respirasome assembly"/>
    <property type="evidence" value="ECO:0007669"/>
    <property type="project" value="InterPro"/>
</dbReference>
<dbReference type="GO" id="GO:0005789">
    <property type="term" value="C:endoplasmic reticulum membrane"/>
    <property type="evidence" value="ECO:0007669"/>
    <property type="project" value="UniProtKB-SubCell"/>
</dbReference>
<dbReference type="PANTHER" id="PTHR12906">
    <property type="entry name" value="PROTEIN C20ORF24 RAB5-INTERACTING PROTEIN"/>
    <property type="match status" value="1"/>
</dbReference>
<keyword evidence="4" id="KW-0256">Endoplasmic reticulum</keyword>
<dbReference type="Pfam" id="PF07019">
    <property type="entry name" value="EMC6"/>
    <property type="match status" value="1"/>
</dbReference>
<keyword evidence="3 7" id="KW-0812">Transmembrane</keyword>
<name>D8LYU5_BLAHO</name>
<dbReference type="InterPro" id="IPR029008">
    <property type="entry name" value="EMC6-like"/>
</dbReference>
<protein>
    <recommendedName>
        <fullName evidence="10">Rab5-interacting protein</fullName>
    </recommendedName>
</protein>
<dbReference type="OrthoDB" id="286395at2759"/>
<evidence type="ECO:0000313" key="9">
    <source>
        <dbReference type="Proteomes" id="UP000008312"/>
    </source>
</evidence>
<keyword evidence="9" id="KW-1185">Reference proteome</keyword>
<dbReference type="RefSeq" id="XP_012894798.1">
    <property type="nucleotide sequence ID" value="XM_013039344.1"/>
</dbReference>
<evidence type="ECO:0000256" key="1">
    <source>
        <dbReference type="ARBA" id="ARBA00004477"/>
    </source>
</evidence>
<sequence>MSSSELRFRRTVKIDGKEETVDLLTLALKKEAEYDKDSFPDFLDIIYFMKQILALVFGIVWGIVPFTGAFGLVTGLVWVIGLPLVYATRYIRVNTDDFDVMTILQEGAMQGVCLYLVAWIVTYSAFHF</sequence>
<dbReference type="OMA" id="SSIWPPC"/>
<reference evidence="8" key="1">
    <citation type="submission" date="2010-02" db="EMBL/GenBank/DDBJ databases">
        <title>Sequencing and annotation of the Blastocystis hominis genome.</title>
        <authorList>
            <person name="Wincker P."/>
        </authorList>
    </citation>
    <scope>NUCLEOTIDE SEQUENCE</scope>
    <source>
        <strain evidence="8">Singapore isolate B</strain>
    </source>
</reference>
<keyword evidence="6 7" id="KW-0472">Membrane</keyword>
<evidence type="ECO:0000256" key="7">
    <source>
        <dbReference type="SAM" id="Phobius"/>
    </source>
</evidence>
<keyword evidence="5 7" id="KW-1133">Transmembrane helix</keyword>
<gene>
    <name evidence="8" type="ORF">GSBLH_T00001025001</name>
</gene>
<evidence type="ECO:0000256" key="4">
    <source>
        <dbReference type="ARBA" id="ARBA00022824"/>
    </source>
</evidence>
<dbReference type="InterPro" id="IPR010742">
    <property type="entry name" value="RCAF1"/>
</dbReference>
<dbReference type="GeneID" id="24918306"/>
<dbReference type="InParanoid" id="D8LYU5"/>
<feature type="transmembrane region" description="Helical" evidence="7">
    <location>
        <begin position="108"/>
        <end position="126"/>
    </location>
</feature>
<evidence type="ECO:0000256" key="2">
    <source>
        <dbReference type="ARBA" id="ARBA00009436"/>
    </source>
</evidence>
<accession>D8LYU5</accession>
<comment type="similarity">
    <text evidence="2">Belongs to the EMC6 family.</text>
</comment>
<dbReference type="GO" id="GO:0005739">
    <property type="term" value="C:mitochondrion"/>
    <property type="evidence" value="ECO:0007669"/>
    <property type="project" value="GOC"/>
</dbReference>
<dbReference type="EMBL" id="FN668639">
    <property type="protein sequence ID" value="CBK20750.2"/>
    <property type="molecule type" value="Genomic_DNA"/>
</dbReference>